<feature type="transmembrane region" description="Helical" evidence="7">
    <location>
        <begin position="59"/>
        <end position="84"/>
    </location>
</feature>
<feature type="transmembrane region" description="Helical" evidence="7">
    <location>
        <begin position="572"/>
        <end position="592"/>
    </location>
</feature>
<evidence type="ECO:0000313" key="10">
    <source>
        <dbReference type="Proteomes" id="UP000199344"/>
    </source>
</evidence>
<dbReference type="GO" id="GO:0008324">
    <property type="term" value="F:monoatomic cation transmembrane transporter activity"/>
    <property type="evidence" value="ECO:0007669"/>
    <property type="project" value="InterPro"/>
</dbReference>
<feature type="transmembrane region" description="Helical" evidence="7">
    <location>
        <begin position="533"/>
        <end position="551"/>
    </location>
</feature>
<dbReference type="PANTHER" id="PTHR43652">
    <property type="entry name" value="BASIC AMINO ACID ANTIPORTER YFCC-RELATED"/>
    <property type="match status" value="1"/>
</dbReference>
<dbReference type="Pfam" id="PF02080">
    <property type="entry name" value="TrkA_C"/>
    <property type="match status" value="1"/>
</dbReference>
<dbReference type="Proteomes" id="UP000199344">
    <property type="component" value="Unassembled WGS sequence"/>
</dbReference>
<feature type="transmembrane region" description="Helical" evidence="7">
    <location>
        <begin position="448"/>
        <end position="467"/>
    </location>
</feature>
<protein>
    <submittedName>
        <fullName evidence="9">TrkA-C domain-containing protein</fullName>
    </submittedName>
</protein>
<reference evidence="9 10" key="1">
    <citation type="submission" date="2016-10" db="EMBL/GenBank/DDBJ databases">
        <authorList>
            <person name="de Groot N.N."/>
        </authorList>
    </citation>
    <scope>NUCLEOTIDE SEQUENCE [LARGE SCALE GENOMIC DNA]</scope>
    <source>
        <strain evidence="9 10">DSM 22220</strain>
    </source>
</reference>
<dbReference type="EMBL" id="FNAH01000008">
    <property type="protein sequence ID" value="SDE60411.1"/>
    <property type="molecule type" value="Genomic_DNA"/>
</dbReference>
<dbReference type="SUPFAM" id="SSF116726">
    <property type="entry name" value="TrkA C-terminal domain-like"/>
    <property type="match status" value="2"/>
</dbReference>
<feature type="transmembrane region" description="Helical" evidence="7">
    <location>
        <begin position="7"/>
        <end position="24"/>
    </location>
</feature>
<evidence type="ECO:0000256" key="7">
    <source>
        <dbReference type="SAM" id="Phobius"/>
    </source>
</evidence>
<dbReference type="InterPro" id="IPR036721">
    <property type="entry name" value="RCK_C_sf"/>
</dbReference>
<feature type="transmembrane region" description="Helical" evidence="7">
    <location>
        <begin position="139"/>
        <end position="160"/>
    </location>
</feature>
<dbReference type="InterPro" id="IPR051679">
    <property type="entry name" value="DASS-Related_Transporters"/>
</dbReference>
<feature type="domain" description="RCK C-terminal" evidence="8">
    <location>
        <begin position="301"/>
        <end position="386"/>
    </location>
</feature>
<organism evidence="9 10">
    <name type="scientific">Paracoccus isoporae</name>
    <dbReference type="NCBI Taxonomy" id="591205"/>
    <lineage>
        <taxon>Bacteria</taxon>
        <taxon>Pseudomonadati</taxon>
        <taxon>Pseudomonadota</taxon>
        <taxon>Alphaproteobacteria</taxon>
        <taxon>Rhodobacterales</taxon>
        <taxon>Paracoccaceae</taxon>
        <taxon>Paracoccus</taxon>
    </lineage>
</organism>
<dbReference type="AlphaFoldDB" id="A0A1G7E9N9"/>
<proteinExistence type="predicted"/>
<evidence type="ECO:0000256" key="4">
    <source>
        <dbReference type="ARBA" id="ARBA00022737"/>
    </source>
</evidence>
<accession>A0A1G7E9N9</accession>
<feature type="transmembrane region" description="Helical" evidence="7">
    <location>
        <begin position="474"/>
        <end position="498"/>
    </location>
</feature>
<keyword evidence="3 7" id="KW-0812">Transmembrane</keyword>
<evidence type="ECO:0000256" key="3">
    <source>
        <dbReference type="ARBA" id="ARBA00022692"/>
    </source>
</evidence>
<evidence type="ECO:0000256" key="6">
    <source>
        <dbReference type="ARBA" id="ARBA00023136"/>
    </source>
</evidence>
<comment type="subcellular location">
    <subcellularLocation>
        <location evidence="1">Membrane</location>
        <topology evidence="1">Multi-pass membrane protein</topology>
    </subcellularLocation>
</comment>
<keyword evidence="10" id="KW-1185">Reference proteome</keyword>
<feature type="transmembrane region" description="Helical" evidence="7">
    <location>
        <begin position="30"/>
        <end position="52"/>
    </location>
</feature>
<dbReference type="Pfam" id="PF03600">
    <property type="entry name" value="CitMHS"/>
    <property type="match status" value="1"/>
</dbReference>
<evidence type="ECO:0000256" key="5">
    <source>
        <dbReference type="ARBA" id="ARBA00022989"/>
    </source>
</evidence>
<keyword evidence="5 7" id="KW-1133">Transmembrane helix</keyword>
<dbReference type="STRING" id="591205.SAMN05421538_108137"/>
<dbReference type="Gene3D" id="3.30.70.1450">
    <property type="entry name" value="Regulator of K+ conductance, C-terminal domain"/>
    <property type="match status" value="1"/>
</dbReference>
<feature type="transmembrane region" description="Helical" evidence="7">
    <location>
        <begin position="90"/>
        <end position="118"/>
    </location>
</feature>
<name>A0A1G7E9N9_9RHOB</name>
<dbReference type="PANTHER" id="PTHR43652:SF2">
    <property type="entry name" value="BASIC AMINO ACID ANTIPORTER YFCC-RELATED"/>
    <property type="match status" value="1"/>
</dbReference>
<evidence type="ECO:0000256" key="1">
    <source>
        <dbReference type="ARBA" id="ARBA00004141"/>
    </source>
</evidence>
<feature type="transmembrane region" description="Helical" evidence="7">
    <location>
        <begin position="180"/>
        <end position="200"/>
    </location>
</feature>
<evidence type="ECO:0000259" key="8">
    <source>
        <dbReference type="PROSITE" id="PS51202"/>
    </source>
</evidence>
<sequence>MTFPQITLFSIFGAVMVLMFSGRWRHDLVAFAGLMAAVVLGVVPAEAAFAGFGHPATMVVALILITTAGLMRSGAVAALTRLVVVENRPISLHIAVMSGIGGFLSGFMNNIAALAILMPIDMQVARRAGRAARLTLMPLAFATILGGMLTLIGTPPNLIVSGFRREVLGEPYRMFDFMPVGGAVAIAGIIFIALIGWRLIPKRRADDAQQGERSRPRRYQSQLVVTDETTFLDKSLAEMQEAVRAAGAKLIRHRHHHHEVEAEPADITIASGDVVTILADSELLDEVRSSLKLSYPDGRSEPRARPRGEGREDLIECLVPVGAEIAGRTVQSLGLINRHDSVLIGLRRQGRIITGNLHREIIRPGDLMLLLVSENRLDDLVAALGLLPLEGTGRSVMREWQMALTLGLFVAAVLLTSFGLVTMPIALGCVIVAYVLFGVLSITEIYDFVDWSVVVLLGSMIPLGLALDSTGGSALIAGGLASLTAGFPAWVALALLMVTTMFMSDILNNNATTIIAAPVGIRLAEQLGVNPDAFLMGVAVSAACAFLTPIGHQNNTLIMGPGDYGFGDYWRMGLPLEFIVMLVSVPMLLIVWPL</sequence>
<dbReference type="InterPro" id="IPR006037">
    <property type="entry name" value="RCK_C"/>
</dbReference>
<dbReference type="RefSeq" id="WP_090524455.1">
    <property type="nucleotide sequence ID" value="NZ_FNAH01000008.1"/>
</dbReference>
<keyword evidence="2" id="KW-0813">Transport</keyword>
<gene>
    <name evidence="9" type="ORF">SAMN05421538_108137</name>
</gene>
<keyword evidence="6 7" id="KW-0472">Membrane</keyword>
<dbReference type="OrthoDB" id="9809303at2"/>
<dbReference type="InterPro" id="IPR004680">
    <property type="entry name" value="Cit_transptr-like_dom"/>
</dbReference>
<dbReference type="GO" id="GO:0006813">
    <property type="term" value="P:potassium ion transport"/>
    <property type="evidence" value="ECO:0007669"/>
    <property type="project" value="InterPro"/>
</dbReference>
<feature type="transmembrane region" description="Helical" evidence="7">
    <location>
        <begin position="403"/>
        <end position="436"/>
    </location>
</feature>
<dbReference type="PROSITE" id="PS51202">
    <property type="entry name" value="RCK_C"/>
    <property type="match status" value="1"/>
</dbReference>
<evidence type="ECO:0000256" key="2">
    <source>
        <dbReference type="ARBA" id="ARBA00022448"/>
    </source>
</evidence>
<keyword evidence="4" id="KW-0677">Repeat</keyword>
<dbReference type="GO" id="GO:0005886">
    <property type="term" value="C:plasma membrane"/>
    <property type="evidence" value="ECO:0007669"/>
    <property type="project" value="TreeGrafter"/>
</dbReference>
<evidence type="ECO:0000313" key="9">
    <source>
        <dbReference type="EMBL" id="SDE60411.1"/>
    </source>
</evidence>